<dbReference type="InterPro" id="IPR036875">
    <property type="entry name" value="Znf_CCHC_sf"/>
</dbReference>
<dbReference type="InterPro" id="IPR001878">
    <property type="entry name" value="Znf_CCHC"/>
</dbReference>
<dbReference type="Proteomes" id="UP000694546">
    <property type="component" value="Chromosome 5"/>
</dbReference>
<keyword evidence="1" id="KW-0479">Metal-binding</keyword>
<reference evidence="4" key="2">
    <citation type="submission" date="2025-09" db="UniProtKB">
        <authorList>
            <consortium name="Ensembl"/>
        </authorList>
    </citation>
    <scope>IDENTIFICATION</scope>
</reference>
<keyword evidence="1" id="KW-0862">Zinc</keyword>
<organism evidence="4 5">
    <name type="scientific">Gadus morhua</name>
    <name type="common">Atlantic cod</name>
    <dbReference type="NCBI Taxonomy" id="8049"/>
    <lineage>
        <taxon>Eukaryota</taxon>
        <taxon>Metazoa</taxon>
        <taxon>Chordata</taxon>
        <taxon>Craniata</taxon>
        <taxon>Vertebrata</taxon>
        <taxon>Euteleostomi</taxon>
        <taxon>Actinopterygii</taxon>
        <taxon>Neopterygii</taxon>
        <taxon>Teleostei</taxon>
        <taxon>Neoteleostei</taxon>
        <taxon>Acanthomorphata</taxon>
        <taxon>Zeiogadaria</taxon>
        <taxon>Gadariae</taxon>
        <taxon>Gadiformes</taxon>
        <taxon>Gadoidei</taxon>
        <taxon>Gadidae</taxon>
        <taxon>Gadus</taxon>
    </lineage>
</organism>
<evidence type="ECO:0000313" key="5">
    <source>
        <dbReference type="Proteomes" id="UP000694546"/>
    </source>
</evidence>
<dbReference type="SMART" id="SM00343">
    <property type="entry name" value="ZnF_C2HC"/>
    <property type="match status" value="2"/>
</dbReference>
<dbReference type="Gene3D" id="4.10.60.10">
    <property type="entry name" value="Zinc finger, CCHC-type"/>
    <property type="match status" value="1"/>
</dbReference>
<dbReference type="SUPFAM" id="SSF57756">
    <property type="entry name" value="Retrovirus zinc finger-like domains"/>
    <property type="match status" value="1"/>
</dbReference>
<evidence type="ECO:0000259" key="3">
    <source>
        <dbReference type="PROSITE" id="PS50158"/>
    </source>
</evidence>
<sequence>MQMEGSSIDRLIKKGQQYTNWKSSGAHSRKHTQGRDKGMQHSAQCYKCGGPSHEWPAKCPANDATCRGCGKKGHYQRVCKSKAMYGSVAFFSRPFMVCTARSASPLFCGNLGLLVRCLNPYAEAKEANAWPEN</sequence>
<dbReference type="PROSITE" id="PS50158">
    <property type="entry name" value="ZF_CCHC"/>
    <property type="match status" value="1"/>
</dbReference>
<reference evidence="4" key="1">
    <citation type="submission" date="2025-08" db="UniProtKB">
        <authorList>
            <consortium name="Ensembl"/>
        </authorList>
    </citation>
    <scope>IDENTIFICATION</scope>
</reference>
<accession>A0A8C5AJ92</accession>
<keyword evidence="5" id="KW-1185">Reference proteome</keyword>
<evidence type="ECO:0000256" key="1">
    <source>
        <dbReference type="PROSITE-ProRule" id="PRU00047"/>
    </source>
</evidence>
<proteinExistence type="predicted"/>
<evidence type="ECO:0000256" key="2">
    <source>
        <dbReference type="SAM" id="MobiDB-lite"/>
    </source>
</evidence>
<evidence type="ECO:0000313" key="4">
    <source>
        <dbReference type="Ensembl" id="ENSGMOP00000032205.1"/>
    </source>
</evidence>
<feature type="region of interest" description="Disordered" evidence="2">
    <location>
        <begin position="19"/>
        <end position="38"/>
    </location>
</feature>
<name>A0A8C5AJ92_GADMO</name>
<dbReference type="GO" id="GO:0008270">
    <property type="term" value="F:zinc ion binding"/>
    <property type="evidence" value="ECO:0007669"/>
    <property type="project" value="UniProtKB-KW"/>
</dbReference>
<feature type="domain" description="CCHC-type" evidence="3">
    <location>
        <begin position="66"/>
        <end position="81"/>
    </location>
</feature>
<dbReference type="GeneTree" id="ENSGT01150000289338"/>
<dbReference type="Ensembl" id="ENSGMOT00000054559.1">
    <property type="protein sequence ID" value="ENSGMOP00000032205.1"/>
    <property type="gene ID" value="ENSGMOG00000028417.1"/>
</dbReference>
<keyword evidence="1" id="KW-0863">Zinc-finger</keyword>
<dbReference type="AlphaFoldDB" id="A0A8C5AJ92"/>
<protein>
    <recommendedName>
        <fullName evidence="3">CCHC-type domain-containing protein</fullName>
    </recommendedName>
</protein>
<dbReference type="GO" id="GO:0003676">
    <property type="term" value="F:nucleic acid binding"/>
    <property type="evidence" value="ECO:0007669"/>
    <property type="project" value="InterPro"/>
</dbReference>